<organism evidence="2 3">
    <name type="scientific">Puniceibacterium sediminis</name>
    <dbReference type="NCBI Taxonomy" id="1608407"/>
    <lineage>
        <taxon>Bacteria</taxon>
        <taxon>Pseudomonadati</taxon>
        <taxon>Pseudomonadota</taxon>
        <taxon>Alphaproteobacteria</taxon>
        <taxon>Rhodobacterales</taxon>
        <taxon>Paracoccaceae</taxon>
        <taxon>Puniceibacterium</taxon>
    </lineage>
</organism>
<dbReference type="InterPro" id="IPR019301">
    <property type="entry name" value="Flagellar_prot_FlgJ_N"/>
</dbReference>
<evidence type="ECO:0000313" key="2">
    <source>
        <dbReference type="EMBL" id="SNR49935.1"/>
    </source>
</evidence>
<gene>
    <name evidence="2" type="ORF">SAMN06265370_107112</name>
</gene>
<dbReference type="AlphaFoldDB" id="A0A238WTV8"/>
<protein>
    <submittedName>
        <fullName evidence="2">Rod binding protein</fullName>
    </submittedName>
</protein>
<evidence type="ECO:0000313" key="3">
    <source>
        <dbReference type="Proteomes" id="UP000198417"/>
    </source>
</evidence>
<dbReference type="RefSeq" id="WP_089270350.1">
    <property type="nucleotide sequence ID" value="NZ_FZNN01000007.1"/>
</dbReference>
<feature type="domain" description="Flagellar protein FlgJ N-terminal" evidence="1">
    <location>
        <begin position="36"/>
        <end position="83"/>
    </location>
</feature>
<dbReference type="OrthoDB" id="7690273at2"/>
<reference evidence="2 3" key="1">
    <citation type="submission" date="2017-06" db="EMBL/GenBank/DDBJ databases">
        <authorList>
            <person name="Kim H.J."/>
            <person name="Triplett B.A."/>
        </authorList>
    </citation>
    <scope>NUCLEOTIDE SEQUENCE [LARGE SCALE GENOMIC DNA]</scope>
    <source>
        <strain evidence="2 3">DSM 29052</strain>
    </source>
</reference>
<proteinExistence type="predicted"/>
<sequence>MDPVSLSPSIPDVSARRDLALREAAKELEAGFLAEMLKAAGLGKTSESFGGGQGEEQFSSFLRQEQARAMVEGGGIGLAESLYHALKEREND</sequence>
<dbReference type="Pfam" id="PF10135">
    <property type="entry name" value="Rod-binding"/>
    <property type="match status" value="1"/>
</dbReference>
<evidence type="ECO:0000259" key="1">
    <source>
        <dbReference type="Pfam" id="PF10135"/>
    </source>
</evidence>
<dbReference type="EMBL" id="FZNN01000007">
    <property type="protein sequence ID" value="SNR49935.1"/>
    <property type="molecule type" value="Genomic_DNA"/>
</dbReference>
<dbReference type="Proteomes" id="UP000198417">
    <property type="component" value="Unassembled WGS sequence"/>
</dbReference>
<accession>A0A238WTV8</accession>
<name>A0A238WTV8_9RHOB</name>
<keyword evidence="3" id="KW-1185">Reference proteome</keyword>